<reference evidence="6 7" key="1">
    <citation type="journal article" date="2016" name="Nat. Commun.">
        <title>Thousands of microbial genomes shed light on interconnected biogeochemical processes in an aquifer system.</title>
        <authorList>
            <person name="Anantharaman K."/>
            <person name="Brown C.T."/>
            <person name="Hug L.A."/>
            <person name="Sharon I."/>
            <person name="Castelle C.J."/>
            <person name="Probst A.J."/>
            <person name="Thomas B.C."/>
            <person name="Singh A."/>
            <person name="Wilkins M.J."/>
            <person name="Karaoz U."/>
            <person name="Brodie E.L."/>
            <person name="Williams K.H."/>
            <person name="Hubbard S.S."/>
            <person name="Banfield J.F."/>
        </authorList>
    </citation>
    <scope>NUCLEOTIDE SEQUENCE [LARGE SCALE GENOMIC DNA]</scope>
</reference>
<keyword evidence="5" id="KW-0472">Membrane</keyword>
<dbReference type="PRINTS" id="PR00813">
    <property type="entry name" value="BCTERIALGSPG"/>
</dbReference>
<dbReference type="NCBIfam" id="TIGR02532">
    <property type="entry name" value="IV_pilin_GFxxxE"/>
    <property type="match status" value="1"/>
</dbReference>
<dbReference type="STRING" id="1797533.A2731_02110"/>
<evidence type="ECO:0000256" key="3">
    <source>
        <dbReference type="ARBA" id="ARBA00022692"/>
    </source>
</evidence>
<dbReference type="InterPro" id="IPR000983">
    <property type="entry name" value="Bac_GSPG_pilin"/>
</dbReference>
<keyword evidence="3" id="KW-0812">Transmembrane</keyword>
<evidence type="ECO:0000313" key="6">
    <source>
        <dbReference type="EMBL" id="OGY45710.1"/>
    </source>
</evidence>
<keyword evidence="4" id="KW-1133">Transmembrane helix</keyword>
<evidence type="ECO:0000256" key="5">
    <source>
        <dbReference type="ARBA" id="ARBA00023136"/>
    </source>
</evidence>
<dbReference type="PANTHER" id="PTHR30093:SF44">
    <property type="entry name" value="TYPE II SECRETION SYSTEM CORE PROTEIN G"/>
    <property type="match status" value="1"/>
</dbReference>
<dbReference type="SUPFAM" id="SSF54523">
    <property type="entry name" value="Pili subunits"/>
    <property type="match status" value="1"/>
</dbReference>
<dbReference type="Gene3D" id="3.30.700.10">
    <property type="entry name" value="Glycoprotein, Type 4 Pilin"/>
    <property type="match status" value="1"/>
</dbReference>
<gene>
    <name evidence="6" type="ORF">A2731_02110</name>
</gene>
<evidence type="ECO:0000256" key="2">
    <source>
        <dbReference type="ARBA" id="ARBA00022481"/>
    </source>
</evidence>
<name>A0A1G1Y1N6_9BACT</name>
<evidence type="ECO:0000256" key="4">
    <source>
        <dbReference type="ARBA" id="ARBA00022989"/>
    </source>
</evidence>
<keyword evidence="2" id="KW-0488">Methylation</keyword>
<dbReference type="InterPro" id="IPR045584">
    <property type="entry name" value="Pilin-like"/>
</dbReference>
<comment type="subcellular location">
    <subcellularLocation>
        <location evidence="1">Membrane</location>
        <topology evidence="1">Single-pass membrane protein</topology>
    </subcellularLocation>
</comment>
<dbReference type="InterPro" id="IPR012902">
    <property type="entry name" value="N_methyl_site"/>
</dbReference>
<accession>A0A1G1Y1N6</accession>
<dbReference type="EMBL" id="MHIC01000011">
    <property type="protein sequence ID" value="OGY45710.1"/>
    <property type="molecule type" value="Genomic_DNA"/>
</dbReference>
<proteinExistence type="predicted"/>
<sequence length="189" mass="19918">MKFSLKSKGFTLIELLVVISIVGLLSTLGLVALGSARAKARDVKRVADLKQVQKALEMFYNEPGLIGYPTPSPVTLGLDATCLSSEGLKPTSCGGSIYMGLLPIDPSASASEICDGTNDQPCNYTYTRTGTDGFEINFYLERGIENLTPDGNKCLKASGFINSRCPCGDGACVSGETCSTCFTDCGVCP</sequence>
<dbReference type="GO" id="GO:0016020">
    <property type="term" value="C:membrane"/>
    <property type="evidence" value="ECO:0007669"/>
    <property type="project" value="UniProtKB-SubCell"/>
</dbReference>
<dbReference type="GO" id="GO:0015628">
    <property type="term" value="P:protein secretion by the type II secretion system"/>
    <property type="evidence" value="ECO:0007669"/>
    <property type="project" value="InterPro"/>
</dbReference>
<dbReference type="GO" id="GO:0015627">
    <property type="term" value="C:type II protein secretion system complex"/>
    <property type="evidence" value="ECO:0007669"/>
    <property type="project" value="InterPro"/>
</dbReference>
<dbReference type="AlphaFoldDB" id="A0A1G1Y1N6"/>
<dbReference type="Proteomes" id="UP000176241">
    <property type="component" value="Unassembled WGS sequence"/>
</dbReference>
<dbReference type="Pfam" id="PF07963">
    <property type="entry name" value="N_methyl"/>
    <property type="match status" value="1"/>
</dbReference>
<evidence type="ECO:0008006" key="8">
    <source>
        <dbReference type="Google" id="ProtNLM"/>
    </source>
</evidence>
<comment type="caution">
    <text evidence="6">The sequence shown here is derived from an EMBL/GenBank/DDBJ whole genome shotgun (WGS) entry which is preliminary data.</text>
</comment>
<dbReference type="PROSITE" id="PS00409">
    <property type="entry name" value="PROKAR_NTER_METHYL"/>
    <property type="match status" value="1"/>
</dbReference>
<dbReference type="PANTHER" id="PTHR30093">
    <property type="entry name" value="GENERAL SECRETION PATHWAY PROTEIN G"/>
    <property type="match status" value="1"/>
</dbReference>
<organism evidence="6 7">
    <name type="scientific">Candidatus Buchananbacteria bacterium RIFCSPHIGHO2_01_FULL_39_8</name>
    <dbReference type="NCBI Taxonomy" id="1797533"/>
    <lineage>
        <taxon>Bacteria</taxon>
        <taxon>Candidatus Buchananiibacteriota</taxon>
    </lineage>
</organism>
<evidence type="ECO:0000256" key="1">
    <source>
        <dbReference type="ARBA" id="ARBA00004167"/>
    </source>
</evidence>
<evidence type="ECO:0000313" key="7">
    <source>
        <dbReference type="Proteomes" id="UP000176241"/>
    </source>
</evidence>
<protein>
    <recommendedName>
        <fullName evidence="8">Type II secretion system protein GspG C-terminal domain-containing protein</fullName>
    </recommendedName>
</protein>